<dbReference type="GO" id="GO:0005524">
    <property type="term" value="F:ATP binding"/>
    <property type="evidence" value="ECO:0007669"/>
    <property type="project" value="UniProtKB-KW"/>
</dbReference>
<dbReference type="Pfam" id="PF00012">
    <property type="entry name" value="HSP70"/>
    <property type="match status" value="1"/>
</dbReference>
<dbReference type="EMBL" id="BOPG01000034">
    <property type="protein sequence ID" value="GIJ58220.1"/>
    <property type="molecule type" value="Genomic_DNA"/>
</dbReference>
<feature type="compositionally biased region" description="Low complexity" evidence="6">
    <location>
        <begin position="245"/>
        <end position="256"/>
    </location>
</feature>
<dbReference type="PROSITE" id="PS01036">
    <property type="entry name" value="HSP70_3"/>
    <property type="match status" value="1"/>
</dbReference>
<evidence type="ECO:0000256" key="6">
    <source>
        <dbReference type="SAM" id="MobiDB-lite"/>
    </source>
</evidence>
<keyword evidence="3" id="KW-0067">ATP-binding</keyword>
<keyword evidence="5" id="KW-0143">Chaperone</keyword>
<proteinExistence type="inferred from homology"/>
<feature type="transmembrane region" description="Helical" evidence="7">
    <location>
        <begin position="276"/>
        <end position="309"/>
    </location>
</feature>
<gene>
    <name evidence="8" type="ORF">Vau01_057360</name>
</gene>
<keyword evidence="4" id="KW-0346">Stress response</keyword>
<organism evidence="8 9">
    <name type="scientific">Virgisporangium aurantiacum</name>
    <dbReference type="NCBI Taxonomy" id="175570"/>
    <lineage>
        <taxon>Bacteria</taxon>
        <taxon>Bacillati</taxon>
        <taxon>Actinomycetota</taxon>
        <taxon>Actinomycetes</taxon>
        <taxon>Micromonosporales</taxon>
        <taxon>Micromonosporaceae</taxon>
        <taxon>Virgisporangium</taxon>
    </lineage>
</organism>
<dbReference type="PANTHER" id="PTHR19375">
    <property type="entry name" value="HEAT SHOCK PROTEIN 70KDA"/>
    <property type="match status" value="1"/>
</dbReference>
<name>A0A8J3ZAR6_9ACTN</name>
<dbReference type="InterPro" id="IPR013126">
    <property type="entry name" value="Hsp_70_fam"/>
</dbReference>
<evidence type="ECO:0000313" key="9">
    <source>
        <dbReference type="Proteomes" id="UP000612585"/>
    </source>
</evidence>
<dbReference type="Proteomes" id="UP000612585">
    <property type="component" value="Unassembled WGS sequence"/>
</dbReference>
<evidence type="ECO:0000256" key="2">
    <source>
        <dbReference type="ARBA" id="ARBA00022741"/>
    </source>
</evidence>
<keyword evidence="7" id="KW-1133">Transmembrane helix</keyword>
<keyword evidence="7" id="KW-0812">Transmembrane</keyword>
<keyword evidence="7" id="KW-0472">Membrane</keyword>
<dbReference type="InterPro" id="IPR018181">
    <property type="entry name" value="Heat_shock_70_CS"/>
</dbReference>
<keyword evidence="2" id="KW-0547">Nucleotide-binding</keyword>
<dbReference type="Gene3D" id="3.30.420.40">
    <property type="match status" value="2"/>
</dbReference>
<dbReference type="SUPFAM" id="SSF53067">
    <property type="entry name" value="Actin-like ATPase domain"/>
    <property type="match status" value="2"/>
</dbReference>
<keyword evidence="9" id="KW-1185">Reference proteome</keyword>
<protein>
    <recommendedName>
        <fullName evidence="10">Hsp70 protein</fullName>
    </recommendedName>
</protein>
<dbReference type="GO" id="GO:0140662">
    <property type="term" value="F:ATP-dependent protein folding chaperone"/>
    <property type="evidence" value="ECO:0007669"/>
    <property type="project" value="InterPro"/>
</dbReference>
<evidence type="ECO:0000256" key="7">
    <source>
        <dbReference type="SAM" id="Phobius"/>
    </source>
</evidence>
<evidence type="ECO:0000313" key="8">
    <source>
        <dbReference type="EMBL" id="GIJ58220.1"/>
    </source>
</evidence>
<comment type="caution">
    <text evidence="8">The sequence shown here is derived from an EMBL/GenBank/DDBJ whole genome shotgun (WGS) entry which is preliminary data.</text>
</comment>
<comment type="similarity">
    <text evidence="1">Belongs to the heat shock protein 70 family.</text>
</comment>
<evidence type="ECO:0008006" key="10">
    <source>
        <dbReference type="Google" id="ProtNLM"/>
    </source>
</evidence>
<accession>A0A8J3ZAR6</accession>
<sequence>MTCPASWAGPRRGVLAEAAEKAGLGTVSFVAEPVAAAAYFVHVLGHTMPTGSVLVVHDMGAGTFDVTAVARTARGFEVVAVAGRDDLGGADLDAALVDHLGTAAGIDHPWVTHPATVEERRWRRLLWDDVTAAKERLSRAATAEILVPAAGVEAHLTRAELESAVGPALAESVAATAKLTAAVTAGTRGVAGVFLVGGTSRIPLLSTLLFRALGRAPVAIEQPELVVAEGSVLPGVPKDPAPASARPTVGPVAGPAPAAPVPPRPERWRRWLPAALMPLAAASATVLMAVGTLVVLGVAVGGLVGWSILNGQGFLPNWGWLPAAPWSAEPPPGA</sequence>
<feature type="region of interest" description="Disordered" evidence="6">
    <location>
        <begin position="238"/>
        <end position="263"/>
    </location>
</feature>
<reference evidence="8" key="1">
    <citation type="submission" date="2021-01" db="EMBL/GenBank/DDBJ databases">
        <title>Whole genome shotgun sequence of Virgisporangium aurantiacum NBRC 16421.</title>
        <authorList>
            <person name="Komaki H."/>
            <person name="Tamura T."/>
        </authorList>
    </citation>
    <scope>NUCLEOTIDE SEQUENCE</scope>
    <source>
        <strain evidence="8">NBRC 16421</strain>
    </source>
</reference>
<evidence type="ECO:0000256" key="5">
    <source>
        <dbReference type="ARBA" id="ARBA00023186"/>
    </source>
</evidence>
<evidence type="ECO:0000256" key="4">
    <source>
        <dbReference type="ARBA" id="ARBA00023016"/>
    </source>
</evidence>
<evidence type="ECO:0000256" key="3">
    <source>
        <dbReference type="ARBA" id="ARBA00022840"/>
    </source>
</evidence>
<dbReference type="AlphaFoldDB" id="A0A8J3ZAR6"/>
<dbReference type="RefSeq" id="WP_203998636.1">
    <property type="nucleotide sequence ID" value="NZ_BOPG01000034.1"/>
</dbReference>
<evidence type="ECO:0000256" key="1">
    <source>
        <dbReference type="ARBA" id="ARBA00007381"/>
    </source>
</evidence>
<dbReference type="InterPro" id="IPR043129">
    <property type="entry name" value="ATPase_NBD"/>
</dbReference>